<dbReference type="Proteomes" id="UP000193925">
    <property type="component" value="Chromosome AFERRI"/>
</dbReference>
<feature type="domain" description="HTH cro/C1-type" evidence="1">
    <location>
        <begin position="60"/>
        <end position="114"/>
    </location>
</feature>
<keyword evidence="4" id="KW-1185">Reference proteome</keyword>
<dbReference type="Gene3D" id="1.10.260.40">
    <property type="entry name" value="lambda repressor-like DNA-binding domains"/>
    <property type="match status" value="1"/>
</dbReference>
<dbReference type="AlphaFoldDB" id="A0A060UTW5"/>
<dbReference type="PANTHER" id="PTHR40455">
    <property type="entry name" value="ANTITOXIN HIGA"/>
    <property type="match status" value="1"/>
</dbReference>
<reference evidence="2" key="2">
    <citation type="submission" date="2014-07" db="EMBL/GenBank/DDBJ databases">
        <title>Initial genome analysis of the psychrotolerant acidophile Acidithiobacillus ferrivorans CF27: insights into iron and sulfur oxidation pathways and into biofilm formation.</title>
        <authorList>
            <person name="Talla E."/>
            <person name="Hedrich S."/>
            <person name="Mangenot S."/>
            <person name="Ji B."/>
            <person name="Johnson D.B."/>
            <person name="Barbe V."/>
            <person name="Bonnefoy V."/>
        </authorList>
    </citation>
    <scope>NUCLEOTIDE SEQUENCE [LARGE SCALE GENOMIC DNA]</scope>
    <source>
        <strain evidence="2">CF27</strain>
    </source>
</reference>
<dbReference type="SUPFAM" id="SSF47413">
    <property type="entry name" value="lambda repressor-like DNA-binding domains"/>
    <property type="match status" value="1"/>
</dbReference>
<reference evidence="3 4" key="3">
    <citation type="submission" date="2017-03" db="EMBL/GenBank/DDBJ databases">
        <authorList>
            <person name="Regsiter A."/>
            <person name="William W."/>
        </authorList>
    </citation>
    <scope>NUCLEOTIDE SEQUENCE [LARGE SCALE GENOMIC DNA]</scope>
    <source>
        <strain evidence="3">PRJEB5721</strain>
    </source>
</reference>
<dbReference type="RefSeq" id="WP_035195406.1">
    <property type="nucleotide sequence ID" value="NZ_CCCS020000067.1"/>
</dbReference>
<dbReference type="PANTHER" id="PTHR40455:SF1">
    <property type="entry name" value="ANTITOXIN HIGA"/>
    <property type="match status" value="1"/>
</dbReference>
<dbReference type="GO" id="GO:0006355">
    <property type="term" value="P:regulation of DNA-templated transcription"/>
    <property type="evidence" value="ECO:0007669"/>
    <property type="project" value="InterPro"/>
</dbReference>
<protein>
    <submittedName>
        <fullName evidence="2">Transcription regulator protein</fullName>
    </submittedName>
</protein>
<accession>A0A060UTW5</accession>
<evidence type="ECO:0000313" key="4">
    <source>
        <dbReference type="Proteomes" id="UP000193925"/>
    </source>
</evidence>
<dbReference type="InterPro" id="IPR010982">
    <property type="entry name" value="Lambda_DNA-bd_dom_sf"/>
</dbReference>
<name>A0A060UTW5_9PROT</name>
<dbReference type="EMBL" id="CCCS020000067">
    <property type="protein sequence ID" value="CDQ12032.1"/>
    <property type="molecule type" value="Genomic_DNA"/>
</dbReference>
<sequence>MEIKAIHEECDYTAALTLVDRLWNAPAGSPESDQLEVIAILIADYERQQHPVDDPDPIALLEHVMEARSLSRKDLEPCIGSRARVSEVLNRRRPLTLEMIRRLSEQLDLPGEILVRPYPTRSHAAWPAPA</sequence>
<dbReference type="InterPro" id="IPR039060">
    <property type="entry name" value="Antitox_HigA"/>
</dbReference>
<evidence type="ECO:0000313" key="3">
    <source>
        <dbReference type="EMBL" id="SMH66582.1"/>
    </source>
</evidence>
<evidence type="ECO:0000313" key="2">
    <source>
        <dbReference type="EMBL" id="CDQ12032.1"/>
    </source>
</evidence>
<dbReference type="GO" id="GO:0001046">
    <property type="term" value="F:core promoter sequence-specific DNA binding"/>
    <property type="evidence" value="ECO:0007669"/>
    <property type="project" value="TreeGrafter"/>
</dbReference>
<dbReference type="EMBL" id="LT841305">
    <property type="protein sequence ID" value="SMH66582.1"/>
    <property type="molecule type" value="Genomic_DNA"/>
</dbReference>
<gene>
    <name evidence="3" type="ORF">AFERRI_30314</name>
    <name evidence="2" type="ORF">AFERRI_70005</name>
</gene>
<dbReference type="InterPro" id="IPR001387">
    <property type="entry name" value="Cro/C1-type_HTH"/>
</dbReference>
<reference evidence="2" key="1">
    <citation type="submission" date="2014-03" db="EMBL/GenBank/DDBJ databases">
        <authorList>
            <person name="Genoscope - CEA"/>
        </authorList>
    </citation>
    <scope>NUCLEOTIDE SEQUENCE [LARGE SCALE GENOMIC DNA]</scope>
    <source>
        <strain evidence="2">CF27</strain>
    </source>
</reference>
<evidence type="ECO:0000259" key="1">
    <source>
        <dbReference type="SMART" id="SM00530"/>
    </source>
</evidence>
<organism evidence="2">
    <name type="scientific">Acidithiobacillus ferrivorans</name>
    <dbReference type="NCBI Taxonomy" id="160808"/>
    <lineage>
        <taxon>Bacteria</taxon>
        <taxon>Pseudomonadati</taxon>
        <taxon>Pseudomonadota</taxon>
        <taxon>Acidithiobacillia</taxon>
        <taxon>Acidithiobacillales</taxon>
        <taxon>Acidithiobacillaceae</taxon>
        <taxon>Acidithiobacillus</taxon>
    </lineage>
</organism>
<dbReference type="SMART" id="SM00530">
    <property type="entry name" value="HTH_XRE"/>
    <property type="match status" value="1"/>
</dbReference>
<proteinExistence type="predicted"/>